<feature type="domain" description="MobA-like NTP transferase" evidence="3">
    <location>
        <begin position="23"/>
        <end position="149"/>
    </location>
</feature>
<sequence>MNNVFERNLFYGNIAKSRTPFSAVYLAAGLSSRFGYRIKCLQEVGRLGETLLELSIRQLAKYGLSDIIIVVSRSTYPKVHLVAGDVFQGVPITYCFQETPSHRKKPLGTVHALLCAKDVIDKAFIVLNGDTLYGEHAICNMVQHIQSNEIPCMPGYRLEDVLPREGKVNRAIVNTERNWLVNIVEHYDISMEDIRSGLYTGNELTSMNIFAFRPDIFSFMENKLRVWLERNSHEPSKEYILSTMLNDLYSETGKRTRVFETGNIPLELTNPEDFGYVKNNLDLVGF</sequence>
<dbReference type="PANTHER" id="PTHR43584">
    <property type="entry name" value="NUCLEOTIDYL TRANSFERASE"/>
    <property type="match status" value="1"/>
</dbReference>
<name>A0A9C7UMC6_9RHOD</name>
<protein>
    <recommendedName>
        <fullName evidence="3">MobA-like NTP transferase domain-containing protein</fullName>
    </recommendedName>
</protein>
<organism evidence="4 5">
    <name type="scientific">Galdieria partita</name>
    <dbReference type="NCBI Taxonomy" id="83374"/>
    <lineage>
        <taxon>Eukaryota</taxon>
        <taxon>Rhodophyta</taxon>
        <taxon>Bangiophyceae</taxon>
        <taxon>Galdieriales</taxon>
        <taxon>Galdieriaceae</taxon>
        <taxon>Galdieria</taxon>
    </lineage>
</organism>
<reference evidence="4" key="2">
    <citation type="submission" date="2022-01" db="EMBL/GenBank/DDBJ databases">
        <authorList>
            <person name="Hirooka S."/>
            <person name="Miyagishima S.Y."/>
        </authorList>
    </citation>
    <scope>NUCLEOTIDE SEQUENCE</scope>
    <source>
        <strain evidence="4">NBRC 102759</strain>
    </source>
</reference>
<evidence type="ECO:0000256" key="2">
    <source>
        <dbReference type="ARBA" id="ARBA00022695"/>
    </source>
</evidence>
<proteinExistence type="predicted"/>
<dbReference type="AlphaFoldDB" id="A0A9C7UMC6"/>
<dbReference type="Gene3D" id="3.90.550.10">
    <property type="entry name" value="Spore Coat Polysaccharide Biosynthesis Protein SpsA, Chain A"/>
    <property type="match status" value="1"/>
</dbReference>
<dbReference type="InterPro" id="IPR029044">
    <property type="entry name" value="Nucleotide-diphossugar_trans"/>
</dbReference>
<dbReference type="OrthoDB" id="144at2759"/>
<dbReference type="EMBL" id="BQMJ01000003">
    <property type="protein sequence ID" value="GJQ08620.1"/>
    <property type="molecule type" value="Genomic_DNA"/>
</dbReference>
<accession>A0A9C7UMC6</accession>
<dbReference type="Proteomes" id="UP001061958">
    <property type="component" value="Unassembled WGS sequence"/>
</dbReference>
<dbReference type="SUPFAM" id="SSF53448">
    <property type="entry name" value="Nucleotide-diphospho-sugar transferases"/>
    <property type="match status" value="1"/>
</dbReference>
<reference evidence="4" key="1">
    <citation type="journal article" date="2022" name="Proc. Natl. Acad. Sci. U.S.A.">
        <title>Life cycle and functional genomics of the unicellular red alga Galdieria for elucidating algal and plant evolution and industrial use.</title>
        <authorList>
            <person name="Hirooka S."/>
            <person name="Itabashi T."/>
            <person name="Ichinose T.M."/>
            <person name="Onuma R."/>
            <person name="Fujiwara T."/>
            <person name="Yamashita S."/>
            <person name="Jong L.W."/>
            <person name="Tomita R."/>
            <person name="Iwane A.H."/>
            <person name="Miyagishima S.Y."/>
        </authorList>
    </citation>
    <scope>NUCLEOTIDE SEQUENCE</scope>
    <source>
        <strain evidence="4">NBRC 102759</strain>
    </source>
</reference>
<evidence type="ECO:0000313" key="4">
    <source>
        <dbReference type="EMBL" id="GJQ08620.1"/>
    </source>
</evidence>
<dbReference type="Pfam" id="PF12804">
    <property type="entry name" value="NTP_transf_3"/>
    <property type="match status" value="1"/>
</dbReference>
<dbReference type="GO" id="GO:0016779">
    <property type="term" value="F:nucleotidyltransferase activity"/>
    <property type="evidence" value="ECO:0007669"/>
    <property type="project" value="UniProtKB-KW"/>
</dbReference>
<gene>
    <name evidence="4" type="ORF">GpartN1_g411.t1</name>
</gene>
<dbReference type="InterPro" id="IPR025877">
    <property type="entry name" value="MobA-like_NTP_Trfase"/>
</dbReference>
<evidence type="ECO:0000256" key="1">
    <source>
        <dbReference type="ARBA" id="ARBA00022679"/>
    </source>
</evidence>
<comment type="caution">
    <text evidence="4">The sequence shown here is derived from an EMBL/GenBank/DDBJ whole genome shotgun (WGS) entry which is preliminary data.</text>
</comment>
<keyword evidence="5" id="KW-1185">Reference proteome</keyword>
<evidence type="ECO:0000313" key="5">
    <source>
        <dbReference type="Proteomes" id="UP001061958"/>
    </source>
</evidence>
<dbReference type="InterPro" id="IPR050065">
    <property type="entry name" value="GlmU-like"/>
</dbReference>
<dbReference type="PANTHER" id="PTHR43584:SF8">
    <property type="entry name" value="N-ACETYLMURAMATE ALPHA-1-PHOSPHATE URIDYLYLTRANSFERASE"/>
    <property type="match status" value="1"/>
</dbReference>
<keyword evidence="2" id="KW-0548">Nucleotidyltransferase</keyword>
<keyword evidence="1" id="KW-0808">Transferase</keyword>
<evidence type="ECO:0000259" key="3">
    <source>
        <dbReference type="Pfam" id="PF12804"/>
    </source>
</evidence>